<dbReference type="PANTHER" id="PTHR33164:SF64">
    <property type="entry name" value="TRANSCRIPTIONAL REGULATOR SLYA"/>
    <property type="match status" value="1"/>
</dbReference>
<dbReference type="EMBL" id="PUIA01000069">
    <property type="protein sequence ID" value="PQO25924.1"/>
    <property type="molecule type" value="Genomic_DNA"/>
</dbReference>
<organism evidence="5 6">
    <name type="scientific">Blastopirellula marina</name>
    <dbReference type="NCBI Taxonomy" id="124"/>
    <lineage>
        <taxon>Bacteria</taxon>
        <taxon>Pseudomonadati</taxon>
        <taxon>Planctomycetota</taxon>
        <taxon>Planctomycetia</taxon>
        <taxon>Pirellulales</taxon>
        <taxon>Pirellulaceae</taxon>
        <taxon>Blastopirellula</taxon>
    </lineage>
</organism>
<dbReference type="Proteomes" id="UP000240009">
    <property type="component" value="Unassembled WGS sequence"/>
</dbReference>
<dbReference type="InterPro" id="IPR036388">
    <property type="entry name" value="WH-like_DNA-bd_sf"/>
</dbReference>
<proteinExistence type="predicted"/>
<dbReference type="InterPro" id="IPR039422">
    <property type="entry name" value="MarR/SlyA-like"/>
</dbReference>
<evidence type="ECO:0000313" key="5">
    <source>
        <dbReference type="EMBL" id="PQO25924.1"/>
    </source>
</evidence>
<dbReference type="SMART" id="SM00347">
    <property type="entry name" value="HTH_MARR"/>
    <property type="match status" value="1"/>
</dbReference>
<keyword evidence="3" id="KW-0804">Transcription</keyword>
<dbReference type="GO" id="GO:0003700">
    <property type="term" value="F:DNA-binding transcription factor activity"/>
    <property type="evidence" value="ECO:0007669"/>
    <property type="project" value="InterPro"/>
</dbReference>
<dbReference type="RefSeq" id="WP_105357451.1">
    <property type="nucleotide sequence ID" value="NZ_PUIA01000069.1"/>
</dbReference>
<evidence type="ECO:0000313" key="6">
    <source>
        <dbReference type="Proteomes" id="UP000240009"/>
    </source>
</evidence>
<name>A0A2S8F1Y9_9BACT</name>
<dbReference type="OrthoDB" id="32523at2"/>
<evidence type="ECO:0000259" key="4">
    <source>
        <dbReference type="PROSITE" id="PS50995"/>
    </source>
</evidence>
<dbReference type="GO" id="GO:0006950">
    <property type="term" value="P:response to stress"/>
    <property type="evidence" value="ECO:0007669"/>
    <property type="project" value="TreeGrafter"/>
</dbReference>
<dbReference type="GO" id="GO:0003677">
    <property type="term" value="F:DNA binding"/>
    <property type="evidence" value="ECO:0007669"/>
    <property type="project" value="UniProtKB-KW"/>
</dbReference>
<dbReference type="InterPro" id="IPR000835">
    <property type="entry name" value="HTH_MarR-typ"/>
</dbReference>
<dbReference type="Gene3D" id="1.10.10.10">
    <property type="entry name" value="Winged helix-like DNA-binding domain superfamily/Winged helix DNA-binding domain"/>
    <property type="match status" value="1"/>
</dbReference>
<accession>A0A2S8F1Y9</accession>
<protein>
    <submittedName>
        <fullName evidence="5">MarR family transcriptional regulator</fullName>
    </submittedName>
</protein>
<dbReference type="PROSITE" id="PS50995">
    <property type="entry name" value="HTH_MARR_2"/>
    <property type="match status" value="1"/>
</dbReference>
<dbReference type="SUPFAM" id="SSF46785">
    <property type="entry name" value="Winged helix' DNA-binding domain"/>
    <property type="match status" value="1"/>
</dbReference>
<dbReference type="InterPro" id="IPR036390">
    <property type="entry name" value="WH_DNA-bd_sf"/>
</dbReference>
<keyword evidence="2" id="KW-0238">DNA-binding</keyword>
<evidence type="ECO:0000256" key="3">
    <source>
        <dbReference type="ARBA" id="ARBA00023163"/>
    </source>
</evidence>
<comment type="caution">
    <text evidence="5">The sequence shown here is derived from an EMBL/GenBank/DDBJ whole genome shotgun (WGS) entry which is preliminary data.</text>
</comment>
<feature type="domain" description="HTH marR-type" evidence="4">
    <location>
        <begin position="1"/>
        <end position="138"/>
    </location>
</feature>
<dbReference type="PANTHER" id="PTHR33164">
    <property type="entry name" value="TRANSCRIPTIONAL REGULATOR, MARR FAMILY"/>
    <property type="match status" value="1"/>
</dbReference>
<reference evidence="5 6" key="1">
    <citation type="submission" date="2018-02" db="EMBL/GenBank/DDBJ databases">
        <title>Comparative genomes isolates from brazilian mangrove.</title>
        <authorList>
            <person name="Araujo J.E."/>
            <person name="Taketani R.G."/>
            <person name="Silva M.C.P."/>
            <person name="Loureco M.V."/>
            <person name="Andreote F.D."/>
        </authorList>
    </citation>
    <scope>NUCLEOTIDE SEQUENCE [LARGE SCALE GENOMIC DNA]</scope>
    <source>
        <strain evidence="5 6">HEX-2 MGV</strain>
    </source>
</reference>
<dbReference type="Pfam" id="PF01047">
    <property type="entry name" value="MarR"/>
    <property type="match status" value="1"/>
</dbReference>
<dbReference type="AlphaFoldDB" id="A0A2S8F1Y9"/>
<evidence type="ECO:0000256" key="2">
    <source>
        <dbReference type="ARBA" id="ARBA00023125"/>
    </source>
</evidence>
<dbReference type="PRINTS" id="PR00598">
    <property type="entry name" value="HTHMARR"/>
</dbReference>
<sequence>MTYDFHASTGYWVTLAAHHYQQHVDAELRPFGITFRQFQVIAWLKYEGPLTQSELARRMTIEPPTLAGIMTRMESMQWIVRASCDQDRRKKFLDVGPAAEPVWEKIVAVLNKVREQATQGMSAEEVEKLHDLLCQVLLNLGETAQPARHEETSVNSS</sequence>
<evidence type="ECO:0000256" key="1">
    <source>
        <dbReference type="ARBA" id="ARBA00023015"/>
    </source>
</evidence>
<gene>
    <name evidence="5" type="ORF">C5Y96_20940</name>
</gene>
<keyword evidence="1" id="KW-0805">Transcription regulation</keyword>